<keyword evidence="6" id="KW-0235">DNA replication</keyword>
<dbReference type="GO" id="GO:0006271">
    <property type="term" value="P:DNA strand elongation involved in DNA replication"/>
    <property type="evidence" value="ECO:0007669"/>
    <property type="project" value="TreeGrafter"/>
</dbReference>
<dbReference type="Proteomes" id="UP000649753">
    <property type="component" value="Unassembled WGS sequence"/>
</dbReference>
<evidence type="ECO:0000313" key="11">
    <source>
        <dbReference type="Proteomes" id="UP000649753"/>
    </source>
</evidence>
<dbReference type="AlphaFoldDB" id="A0A927MGN6"/>
<evidence type="ECO:0000256" key="3">
    <source>
        <dbReference type="ARBA" id="ARBA00022490"/>
    </source>
</evidence>
<evidence type="ECO:0000259" key="9">
    <source>
        <dbReference type="PROSITE" id="PS50937"/>
    </source>
</evidence>
<dbReference type="SMART" id="SM00422">
    <property type="entry name" value="HTH_MERR"/>
    <property type="match status" value="1"/>
</dbReference>
<dbReference type="GO" id="GO:0003887">
    <property type="term" value="F:DNA-directed DNA polymerase activity"/>
    <property type="evidence" value="ECO:0007669"/>
    <property type="project" value="UniProtKB-KW"/>
</dbReference>
<comment type="caution">
    <text evidence="10">The sequence shown here is derived from an EMBL/GenBank/DDBJ whole genome shotgun (WGS) entry which is preliminary data.</text>
</comment>
<evidence type="ECO:0000256" key="8">
    <source>
        <dbReference type="ARBA" id="ARBA00023125"/>
    </source>
</evidence>
<name>A0A927MGN6_9ACTN</name>
<dbReference type="CDD" id="cd01107">
    <property type="entry name" value="HTH_BmrR"/>
    <property type="match status" value="1"/>
</dbReference>
<dbReference type="EMBL" id="JADBEB010000001">
    <property type="protein sequence ID" value="MBE1492686.1"/>
    <property type="molecule type" value="Genomic_DNA"/>
</dbReference>
<dbReference type="GO" id="GO:0005737">
    <property type="term" value="C:cytoplasm"/>
    <property type="evidence" value="ECO:0007669"/>
    <property type="project" value="UniProtKB-SubCell"/>
</dbReference>
<dbReference type="PROSITE" id="PS00552">
    <property type="entry name" value="HTH_MERR_1"/>
    <property type="match status" value="1"/>
</dbReference>
<evidence type="ECO:0000256" key="5">
    <source>
        <dbReference type="ARBA" id="ARBA00022695"/>
    </source>
</evidence>
<accession>A0A927MGN6</accession>
<dbReference type="Gene3D" id="1.10.1660.10">
    <property type="match status" value="1"/>
</dbReference>
<gene>
    <name evidence="10" type="ORF">H4W31_008324</name>
</gene>
<evidence type="ECO:0000256" key="4">
    <source>
        <dbReference type="ARBA" id="ARBA00022679"/>
    </source>
</evidence>
<reference evidence="10" key="1">
    <citation type="submission" date="2020-10" db="EMBL/GenBank/DDBJ databases">
        <title>Sequencing the genomes of 1000 actinobacteria strains.</title>
        <authorList>
            <person name="Klenk H.-P."/>
        </authorList>
    </citation>
    <scope>NUCLEOTIDE SEQUENCE</scope>
    <source>
        <strain evidence="10">DSM 46832</strain>
    </source>
</reference>
<dbReference type="GO" id="GO:0006355">
    <property type="term" value="P:regulation of DNA-templated transcription"/>
    <property type="evidence" value="ECO:0007669"/>
    <property type="project" value="InterPro"/>
</dbReference>
<evidence type="ECO:0000256" key="7">
    <source>
        <dbReference type="ARBA" id="ARBA00022932"/>
    </source>
</evidence>
<dbReference type="GO" id="GO:0009360">
    <property type="term" value="C:DNA polymerase III complex"/>
    <property type="evidence" value="ECO:0007669"/>
    <property type="project" value="InterPro"/>
</dbReference>
<dbReference type="PROSITE" id="PS50937">
    <property type="entry name" value="HTH_MERR_2"/>
    <property type="match status" value="1"/>
</dbReference>
<evidence type="ECO:0000313" key="10">
    <source>
        <dbReference type="EMBL" id="MBE1492686.1"/>
    </source>
</evidence>
<evidence type="ECO:0000256" key="6">
    <source>
        <dbReference type="ARBA" id="ARBA00022705"/>
    </source>
</evidence>
<proteinExistence type="inferred from homology"/>
<dbReference type="InterPro" id="IPR000551">
    <property type="entry name" value="MerR-type_HTH_dom"/>
</dbReference>
<dbReference type="InterPro" id="IPR001001">
    <property type="entry name" value="DNA_polIII_beta"/>
</dbReference>
<dbReference type="SUPFAM" id="SSF46955">
    <property type="entry name" value="Putative DNA-binding domain"/>
    <property type="match status" value="1"/>
</dbReference>
<keyword evidence="5" id="KW-0548">Nucleotidyltransferase</keyword>
<feature type="domain" description="HTH merR-type" evidence="9">
    <location>
        <begin position="47"/>
        <end position="117"/>
    </location>
</feature>
<dbReference type="PANTHER" id="PTHR30478">
    <property type="entry name" value="DNA POLYMERASE III SUBUNIT BETA"/>
    <property type="match status" value="1"/>
</dbReference>
<dbReference type="InterPro" id="IPR046938">
    <property type="entry name" value="DNA_clamp_sf"/>
</dbReference>
<keyword evidence="3" id="KW-0963">Cytoplasm</keyword>
<dbReference type="GO" id="GO:0003677">
    <property type="term" value="F:DNA binding"/>
    <property type="evidence" value="ECO:0007669"/>
    <property type="project" value="UniProtKB-KW"/>
</dbReference>
<comment type="similarity">
    <text evidence="2">Belongs to the beta sliding clamp family.</text>
</comment>
<evidence type="ECO:0000256" key="2">
    <source>
        <dbReference type="ARBA" id="ARBA00010752"/>
    </source>
</evidence>
<sequence length="422" mass="45200">MAPTPLPRLPTRDECRYARRATGGRSGLTLDLVEAAEFPDVDVRTELLSIGEMARASGLSVSALRFYDGAGVLAPALVDPGTGYRRYAQQQVPAARLVAGLRRVGMPLAEITRLLDLRASSPAAVPDLLDAHLRRLEDGLGDARREIFRLRALFTASAQPMVGARRRLTVPGRDLAAAVDAVRFAVGDDPELPMLGGVQFEVDGSILRLVATDRYRMAFSEVGGDLPETADLPPEPADPAGTTDRLAPTVFAPVGFVDEARNLLTGGGPATVVLDTDGISLRFRDRQVTGTALGHDFPDYRRLLRETTGGPDRRRVTVDVAGLRERLAATETRTVVREDDGAPCAVSVLMVDAGNALTVSGADAPPDPDVVRVGVNREFLLDALDAAGPGQLVLELDGPIRPLAVRRLDDDRAFSILMPIRL</sequence>
<organism evidence="10 11">
    <name type="scientific">Plantactinospora soyae</name>
    <dbReference type="NCBI Taxonomy" id="1544732"/>
    <lineage>
        <taxon>Bacteria</taxon>
        <taxon>Bacillati</taxon>
        <taxon>Actinomycetota</taxon>
        <taxon>Actinomycetes</taxon>
        <taxon>Micromonosporales</taxon>
        <taxon>Micromonosporaceae</taxon>
        <taxon>Plantactinospora</taxon>
    </lineage>
</organism>
<dbReference type="InterPro" id="IPR022637">
    <property type="entry name" value="DNA_polIII_beta_cen"/>
</dbReference>
<dbReference type="SUPFAM" id="SSF55979">
    <property type="entry name" value="DNA clamp"/>
    <property type="match status" value="2"/>
</dbReference>
<dbReference type="InterPro" id="IPR009061">
    <property type="entry name" value="DNA-bd_dom_put_sf"/>
</dbReference>
<keyword evidence="8 10" id="KW-0238">DNA-binding</keyword>
<evidence type="ECO:0000256" key="1">
    <source>
        <dbReference type="ARBA" id="ARBA00004496"/>
    </source>
</evidence>
<dbReference type="PANTHER" id="PTHR30478:SF0">
    <property type="entry name" value="BETA SLIDING CLAMP"/>
    <property type="match status" value="1"/>
</dbReference>
<dbReference type="CDD" id="cd00140">
    <property type="entry name" value="beta_clamp"/>
    <property type="match status" value="1"/>
</dbReference>
<dbReference type="SMART" id="SM00480">
    <property type="entry name" value="POL3Bc"/>
    <property type="match status" value="1"/>
</dbReference>
<dbReference type="Pfam" id="PF02767">
    <property type="entry name" value="DNA_pol3_beta_2"/>
    <property type="match status" value="1"/>
</dbReference>
<protein>
    <submittedName>
        <fullName evidence="10">DNA-binding transcriptional MerR regulator</fullName>
    </submittedName>
</protein>
<keyword evidence="4" id="KW-0808">Transferase</keyword>
<dbReference type="GO" id="GO:0008408">
    <property type="term" value="F:3'-5' exonuclease activity"/>
    <property type="evidence" value="ECO:0007669"/>
    <property type="project" value="InterPro"/>
</dbReference>
<keyword evidence="11" id="KW-1185">Reference proteome</keyword>
<keyword evidence="7" id="KW-0239">DNA-directed DNA polymerase</keyword>
<dbReference type="Pfam" id="PF13411">
    <property type="entry name" value="MerR_1"/>
    <property type="match status" value="1"/>
</dbReference>
<comment type="subcellular location">
    <subcellularLocation>
        <location evidence="1">Cytoplasm</location>
    </subcellularLocation>
</comment>
<dbReference type="Gene3D" id="3.10.150.10">
    <property type="entry name" value="DNA Polymerase III, subunit A, domain 2"/>
    <property type="match status" value="2"/>
</dbReference>